<evidence type="ECO:0000313" key="2">
    <source>
        <dbReference type="Proteomes" id="UP000697127"/>
    </source>
</evidence>
<sequence length="257" mass="29433">MTAEIKIALAKFNSLKYDSKLFTNEAIELIKVAYEKGAELISFLSYFYPKPLVCGSHIFDSIIKTIKKYPIHVILHVSENDYNFLCIIESSGKIILKRKDCYIKQNYDLKTVVYLKFKQTDFIEVGYLCGVEHVNPLMTYNSALQHEKLHFGSWPIINDNGNKDLVDFISRTYSVQTQSFFISNSANLSAKNDQNFNIKVFAPDGSIVTKHCYDEEGITFYKLNMDEIINQKALIDIVGHSSKPTVTFQSIIDYNSL</sequence>
<evidence type="ECO:0000313" key="1">
    <source>
        <dbReference type="EMBL" id="KAG0690631.1"/>
    </source>
</evidence>
<dbReference type="InterPro" id="IPR036526">
    <property type="entry name" value="C-N_Hydrolase_sf"/>
</dbReference>
<protein>
    <recommendedName>
        <fullName evidence="3">CN hydrolase domain-containing protein</fullName>
    </recommendedName>
</protein>
<evidence type="ECO:0008006" key="3">
    <source>
        <dbReference type="Google" id="ProtNLM"/>
    </source>
</evidence>
<dbReference type="EMBL" id="PUHW01000024">
    <property type="protein sequence ID" value="KAG0690631.1"/>
    <property type="molecule type" value="Genomic_DNA"/>
</dbReference>
<reference evidence="1" key="1">
    <citation type="submission" date="2020-11" db="EMBL/GenBank/DDBJ databases">
        <title>Kefir isolates.</title>
        <authorList>
            <person name="Marcisauskas S."/>
            <person name="Kim Y."/>
            <person name="Blasche S."/>
        </authorList>
    </citation>
    <scope>NUCLEOTIDE SEQUENCE</scope>
    <source>
        <strain evidence="1">Olga-1</strain>
    </source>
</reference>
<dbReference type="OrthoDB" id="10250282at2759"/>
<name>A0A9P7BGY4_9ASCO</name>
<gene>
    <name evidence="1" type="ORF">C6P40_002130</name>
</gene>
<proteinExistence type="predicted"/>
<organism evidence="1 2">
    <name type="scientific">Pichia californica</name>
    <dbReference type="NCBI Taxonomy" id="460514"/>
    <lineage>
        <taxon>Eukaryota</taxon>
        <taxon>Fungi</taxon>
        <taxon>Dikarya</taxon>
        <taxon>Ascomycota</taxon>
        <taxon>Saccharomycotina</taxon>
        <taxon>Pichiomycetes</taxon>
        <taxon>Pichiales</taxon>
        <taxon>Pichiaceae</taxon>
        <taxon>Pichia</taxon>
    </lineage>
</organism>
<accession>A0A9P7BGY4</accession>
<keyword evidence="2" id="KW-1185">Reference proteome</keyword>
<dbReference type="Proteomes" id="UP000697127">
    <property type="component" value="Unassembled WGS sequence"/>
</dbReference>
<dbReference type="AlphaFoldDB" id="A0A9P7BGY4"/>
<comment type="caution">
    <text evidence="1">The sequence shown here is derived from an EMBL/GenBank/DDBJ whole genome shotgun (WGS) entry which is preliminary data.</text>
</comment>
<dbReference type="Gene3D" id="3.60.110.10">
    <property type="entry name" value="Carbon-nitrogen hydrolase"/>
    <property type="match status" value="1"/>
</dbReference>
<dbReference type="SUPFAM" id="SSF56317">
    <property type="entry name" value="Carbon-nitrogen hydrolase"/>
    <property type="match status" value="1"/>
</dbReference>